<dbReference type="EMBL" id="HBHP01025766">
    <property type="protein sequence ID" value="CAD9772002.1"/>
    <property type="molecule type" value="Transcribed_RNA"/>
</dbReference>
<gene>
    <name evidence="1" type="ORF">LSP00402_LOCUS15992</name>
</gene>
<sequence>MKPKTGRLTIVTDNLWYGRFLLQTLNQMIRGRRKHHLFIPAELTTTEEHEEKDRAGRFVLWSGAPGPWCGHPVAASSYFDRIWKRESKIERYVLAVVKA</sequence>
<proteinExistence type="predicted"/>
<dbReference type="AlphaFoldDB" id="A0A7S2TWL8"/>
<accession>A0A7S2TWL8</accession>
<organism evidence="1">
    <name type="scientific">Lotharella oceanica</name>
    <dbReference type="NCBI Taxonomy" id="641309"/>
    <lineage>
        <taxon>Eukaryota</taxon>
        <taxon>Sar</taxon>
        <taxon>Rhizaria</taxon>
        <taxon>Cercozoa</taxon>
        <taxon>Chlorarachniophyceae</taxon>
        <taxon>Lotharella</taxon>
    </lineage>
</organism>
<name>A0A7S2TWL8_9EUKA</name>
<protein>
    <submittedName>
        <fullName evidence="1">Uncharacterized protein</fullName>
    </submittedName>
</protein>
<evidence type="ECO:0000313" key="1">
    <source>
        <dbReference type="EMBL" id="CAD9772002.1"/>
    </source>
</evidence>
<reference evidence="1" key="1">
    <citation type="submission" date="2021-01" db="EMBL/GenBank/DDBJ databases">
        <authorList>
            <person name="Corre E."/>
            <person name="Pelletier E."/>
            <person name="Niang G."/>
            <person name="Scheremetjew M."/>
            <person name="Finn R."/>
            <person name="Kale V."/>
            <person name="Holt S."/>
            <person name="Cochrane G."/>
            <person name="Meng A."/>
            <person name="Brown T."/>
            <person name="Cohen L."/>
        </authorList>
    </citation>
    <scope>NUCLEOTIDE SEQUENCE</scope>
    <source>
        <strain evidence="1">CCMP622</strain>
    </source>
</reference>